<evidence type="ECO:0000313" key="2">
    <source>
        <dbReference type="EMBL" id="KKN77429.1"/>
    </source>
</evidence>
<feature type="region of interest" description="Disordered" evidence="1">
    <location>
        <begin position="39"/>
        <end position="126"/>
    </location>
</feature>
<dbReference type="EMBL" id="LAZR01000278">
    <property type="protein sequence ID" value="KKN77429.1"/>
    <property type="molecule type" value="Genomic_DNA"/>
</dbReference>
<feature type="compositionally biased region" description="Basic and acidic residues" evidence="1">
    <location>
        <begin position="117"/>
        <end position="126"/>
    </location>
</feature>
<name>A0A0F9TE27_9ZZZZ</name>
<sequence length="411" mass="45628">MRQAVNSIEAAKPNETVADKDVDVVVDGAAAVELEDKTEQRLNDVFSGKGVQEEAAEKSEKSDDSTLEKSKEKPEEKSDVKVDSTPEEKPDTEVVEKPEIKAVEKDTEVESQATDADADKGSEKKKDVTPLSDAYYRAAIHRGWKPEEIEAFYESKPDLCVKTLGNIYEAVKRSNEEFATLGRAYKERSTQEATATVTATSPEAKKTEYKSIDFEALEKTDIDPDTLAALKAQDVQGKITFDMLQEIQGAKSVQSPTQPSYVAGQSPRVIAQETALIQQQIENFFDADELKLYSGFYGDIPKDAKDWGALSPGQKANRWAVIEMMDDLMAGAHMNHRDMEIDEAMQLAHLNISESQREKVIREKLKADVTKRGNSLTLKPSGAAKSDSTNKPQTPEELIETTQERLNKVFN</sequence>
<feature type="compositionally biased region" description="Basic and acidic residues" evidence="1">
    <location>
        <begin position="51"/>
        <end position="108"/>
    </location>
</feature>
<gene>
    <name evidence="2" type="ORF">LCGC14_0359880</name>
</gene>
<reference evidence="2" key="1">
    <citation type="journal article" date="2015" name="Nature">
        <title>Complex archaea that bridge the gap between prokaryotes and eukaryotes.</title>
        <authorList>
            <person name="Spang A."/>
            <person name="Saw J.H."/>
            <person name="Jorgensen S.L."/>
            <person name="Zaremba-Niedzwiedzka K."/>
            <person name="Martijn J."/>
            <person name="Lind A.E."/>
            <person name="van Eijk R."/>
            <person name="Schleper C."/>
            <person name="Guy L."/>
            <person name="Ettema T.J."/>
        </authorList>
    </citation>
    <scope>NUCLEOTIDE SEQUENCE</scope>
</reference>
<comment type="caution">
    <text evidence="2">The sequence shown here is derived from an EMBL/GenBank/DDBJ whole genome shotgun (WGS) entry which is preliminary data.</text>
</comment>
<feature type="region of interest" description="Disordered" evidence="1">
    <location>
        <begin position="372"/>
        <end position="398"/>
    </location>
</feature>
<protein>
    <submittedName>
        <fullName evidence="2">Uncharacterized protein</fullName>
    </submittedName>
</protein>
<accession>A0A0F9TE27</accession>
<dbReference type="AlphaFoldDB" id="A0A0F9TE27"/>
<organism evidence="2">
    <name type="scientific">marine sediment metagenome</name>
    <dbReference type="NCBI Taxonomy" id="412755"/>
    <lineage>
        <taxon>unclassified sequences</taxon>
        <taxon>metagenomes</taxon>
        <taxon>ecological metagenomes</taxon>
    </lineage>
</organism>
<evidence type="ECO:0000256" key="1">
    <source>
        <dbReference type="SAM" id="MobiDB-lite"/>
    </source>
</evidence>
<proteinExistence type="predicted"/>